<name>A0A8C5RHJ3_LATLA</name>
<dbReference type="PANTHER" id="PTHR33626:SF2">
    <property type="match status" value="1"/>
</dbReference>
<organism evidence="2 3">
    <name type="scientific">Laticauda laticaudata</name>
    <name type="common">Blue-ringed sea krait</name>
    <name type="synonym">Blue-lipped sea krait</name>
    <dbReference type="NCBI Taxonomy" id="8630"/>
    <lineage>
        <taxon>Eukaryota</taxon>
        <taxon>Metazoa</taxon>
        <taxon>Chordata</taxon>
        <taxon>Craniata</taxon>
        <taxon>Vertebrata</taxon>
        <taxon>Euteleostomi</taxon>
        <taxon>Lepidosauria</taxon>
        <taxon>Squamata</taxon>
        <taxon>Bifurcata</taxon>
        <taxon>Unidentata</taxon>
        <taxon>Episquamata</taxon>
        <taxon>Toxicofera</taxon>
        <taxon>Serpentes</taxon>
        <taxon>Colubroidea</taxon>
        <taxon>Elapidae</taxon>
        <taxon>Laticaudinae</taxon>
        <taxon>Laticauda</taxon>
    </lineage>
</organism>
<reference evidence="2" key="2">
    <citation type="submission" date="2025-09" db="UniProtKB">
        <authorList>
            <consortium name="Ensembl"/>
        </authorList>
    </citation>
    <scope>IDENTIFICATION</scope>
</reference>
<evidence type="ECO:0000313" key="3">
    <source>
        <dbReference type="Proteomes" id="UP000694406"/>
    </source>
</evidence>
<sequence>MLTSYATPERSASNFLEGQVAFSHPRLSNNRSVMPLDVRGCTRATLTGSACVYPTPTGAGNPGGVRPSGSAPGGAARPRPRRGPLRGETKEDGRSREGGRPDGRSSCARARTERERRRGEAGARGGLSRPTLPPRVGFGLGKAARGADPRALRPPDACGTGWRRAPDVRGGADWRCPASARSCGRG</sequence>
<reference evidence="2" key="1">
    <citation type="submission" date="2025-08" db="UniProtKB">
        <authorList>
            <consortium name="Ensembl"/>
        </authorList>
    </citation>
    <scope>IDENTIFICATION</scope>
</reference>
<proteinExistence type="predicted"/>
<feature type="compositionally biased region" description="Low complexity" evidence="1">
    <location>
        <begin position="64"/>
        <end position="77"/>
    </location>
</feature>
<evidence type="ECO:0000313" key="2">
    <source>
        <dbReference type="Ensembl" id="ENSLLTP00000003408.1"/>
    </source>
</evidence>
<dbReference type="PANTHER" id="PTHR33626">
    <property type="entry name" value="ZGC:158463"/>
    <property type="match status" value="1"/>
</dbReference>
<dbReference type="GeneTree" id="ENSGT00390000016898"/>
<dbReference type="AlphaFoldDB" id="A0A8C5RHJ3"/>
<feature type="region of interest" description="Disordered" evidence="1">
    <location>
        <begin position="52"/>
        <end position="171"/>
    </location>
</feature>
<evidence type="ECO:0000256" key="1">
    <source>
        <dbReference type="SAM" id="MobiDB-lite"/>
    </source>
</evidence>
<feature type="compositionally biased region" description="Basic and acidic residues" evidence="1">
    <location>
        <begin position="85"/>
        <end position="103"/>
    </location>
</feature>
<keyword evidence="3" id="KW-1185">Reference proteome</keyword>
<feature type="compositionally biased region" description="Basic and acidic residues" evidence="1">
    <location>
        <begin position="110"/>
        <end position="121"/>
    </location>
</feature>
<dbReference type="Ensembl" id="ENSLLTT00000003545.1">
    <property type="protein sequence ID" value="ENSLLTP00000003408.1"/>
    <property type="gene ID" value="ENSLLTG00000002577.1"/>
</dbReference>
<protein>
    <submittedName>
        <fullName evidence="2">Uncharacterized protein</fullName>
    </submittedName>
</protein>
<accession>A0A8C5RHJ3</accession>
<dbReference type="Proteomes" id="UP000694406">
    <property type="component" value="Unplaced"/>
</dbReference>